<dbReference type="Proteomes" id="UP000716004">
    <property type="component" value="Unassembled WGS sequence"/>
</dbReference>
<dbReference type="AlphaFoldDB" id="A0A8J7YRW3"/>
<gene>
    <name evidence="1" type="ORF">J9259_09695</name>
</gene>
<evidence type="ECO:0000313" key="1">
    <source>
        <dbReference type="EMBL" id="MBX8632766.1"/>
    </source>
</evidence>
<organism evidence="1 2">
    <name type="scientific">Candidatus Sysuiplasma superficiale</name>
    <dbReference type="NCBI Taxonomy" id="2823368"/>
    <lineage>
        <taxon>Archaea</taxon>
        <taxon>Methanobacteriati</taxon>
        <taxon>Thermoplasmatota</taxon>
        <taxon>Thermoplasmata</taxon>
        <taxon>Candidatus Sysuiplasmatales</taxon>
        <taxon>Candidatus Sysuiplasmataceae</taxon>
        <taxon>Candidatus Sysuiplasma</taxon>
    </lineage>
</organism>
<accession>A0A8J7YRW3</accession>
<evidence type="ECO:0000313" key="2">
    <source>
        <dbReference type="Proteomes" id="UP000716004"/>
    </source>
</evidence>
<dbReference type="EMBL" id="JAGVSJ010000064">
    <property type="protein sequence ID" value="MBX8632766.1"/>
    <property type="molecule type" value="Genomic_DNA"/>
</dbReference>
<name>A0A8J7YRW3_9ARCH</name>
<comment type="caution">
    <text evidence="1">The sequence shown here is derived from an EMBL/GenBank/DDBJ whole genome shotgun (WGS) entry which is preliminary data.</text>
</comment>
<proteinExistence type="predicted"/>
<protein>
    <submittedName>
        <fullName evidence="1">Uncharacterized protein</fullName>
    </submittedName>
</protein>
<reference evidence="1" key="1">
    <citation type="submission" date="2021-04" db="EMBL/GenBank/DDBJ databases">
        <title>Genomic insights into ecological role and evolution of a novel Thermoplasmata order Candidatus Sysuiplasmatales.</title>
        <authorList>
            <person name="Yuan Y."/>
        </authorList>
    </citation>
    <scope>NUCLEOTIDE SEQUENCE</scope>
    <source>
        <strain evidence="1">YP2-bin.285</strain>
    </source>
</reference>
<sequence length="57" mass="6395">MVDKRKVVRKRLGNRDIRAGEKAIEKGLLGPRGYGVLKGTEDVAKGISKDRMSRKKK</sequence>